<name>A0A2A9P9U6_OPHUN</name>
<dbReference type="PANTHER" id="PTHR10039:SF14">
    <property type="entry name" value="NACHT DOMAIN-CONTAINING PROTEIN"/>
    <property type="match status" value="1"/>
</dbReference>
<reference evidence="5 6" key="2">
    <citation type="journal article" date="2017" name="Sci. Rep.">
        <title>Ant-infecting Ophiocordyceps genomes reveal a high diversity of potential behavioral manipulation genes and a possible major role for enterotoxins.</title>
        <authorList>
            <person name="de Bekker C."/>
            <person name="Ohm R.A."/>
            <person name="Evans H.C."/>
            <person name="Brachmann A."/>
            <person name="Hughes D.P."/>
        </authorList>
    </citation>
    <scope>NUCLEOTIDE SEQUENCE [LARGE SCALE GENOMIC DNA]</scope>
    <source>
        <strain evidence="5 6">SC16a</strain>
    </source>
</reference>
<sequence>MPFKPAVSTLARQTIKTAFEELQQTITPADAKDFPSTTLDHVRNSVLEIENQLAARRCLRNMRRLSPFLKGLGHYAQVVKVLCNGTPFLPWIWAPITLILQVASDFVEAFEQIIQAYSRISSSLSRFEILSDTFIRDQDFQQTLAVFYADILQFHKHAYRFVKRSGKYYCHAPLPKNASSNWKTSLGWKLLFLTTWSRFQRRFDGILEDMKRHETLIDLEANARHIAESRKAHQDTRTWREEQLRHVAQFEEEQAAAHYQSILSWLKLDESDQLAIVDKICMEGEKYAGTCSWVLQHPKVNEWLRRQPEASFLWLQGTPGTGKSVISTQLVKFLRTNSFVIQHLCTSSHGSSIKYEEILKSLLIQLLKHDGELCAHVYKRCVLEKKDPIRSTLEHHLRTTFSSLSTEPHKTEYMWLVLDGVDECDDNTQKRIIWLMNQISSEPSQSGGTVCKVLISSRPSRIISSRLRRRSIVSLTDEKVSLEAAIRLYTSQRLGYQFQQPGQIEVNPDEMVEIQESVVEKADGMFLYARLVLDYVKANIFYHAGEIKSSVNQLPPKLNDFYREILSRILACLDSRSTARIKCVLGWIAFAKRPLQRLELLSAISFSEGTADVSHVAPRHILDVCGPLVEERRDTTLTFIHVSVKEFLQSSSSNLTLSKHESVAEHGAASVACLLSGIEVFEPKPLNTQKLLRVVKGLHGLHIYATEYWTEYLLSQAATPAGLETTSTFFTLACQLVGKLDASADTPLASAQLTEPRLKFLRQHPILHRQVVRALKTRSPARIESEYAFSDHQGSRQETSQRTRPPQRDGRRAGTIQKPISNVLLYLPDNILPSSNFGLRI</sequence>
<feature type="compositionally biased region" description="Basic and acidic residues" evidence="2">
    <location>
        <begin position="793"/>
        <end position="812"/>
    </location>
</feature>
<evidence type="ECO:0000259" key="4">
    <source>
        <dbReference type="Pfam" id="PF24883"/>
    </source>
</evidence>
<dbReference type="Proteomes" id="UP000037136">
    <property type="component" value="Unassembled WGS sequence"/>
</dbReference>
<dbReference type="OrthoDB" id="4920872at2759"/>
<keyword evidence="1" id="KW-0677">Repeat</keyword>
<evidence type="ECO:0000313" key="5">
    <source>
        <dbReference type="EMBL" id="PFH57630.1"/>
    </source>
</evidence>
<organism evidence="5 6">
    <name type="scientific">Ophiocordyceps unilateralis</name>
    <name type="common">Zombie-ant fungus</name>
    <name type="synonym">Torrubia unilateralis</name>
    <dbReference type="NCBI Taxonomy" id="268505"/>
    <lineage>
        <taxon>Eukaryota</taxon>
        <taxon>Fungi</taxon>
        <taxon>Dikarya</taxon>
        <taxon>Ascomycota</taxon>
        <taxon>Pezizomycotina</taxon>
        <taxon>Sordariomycetes</taxon>
        <taxon>Hypocreomycetidae</taxon>
        <taxon>Hypocreales</taxon>
        <taxon>Ophiocordycipitaceae</taxon>
        <taxon>Ophiocordyceps</taxon>
    </lineage>
</organism>
<comment type="caution">
    <text evidence="5">The sequence shown here is derived from an EMBL/GenBank/DDBJ whole genome shotgun (WGS) entry which is preliminary data.</text>
</comment>
<dbReference type="AlphaFoldDB" id="A0A2A9P9U6"/>
<dbReference type="InterPro" id="IPR027417">
    <property type="entry name" value="P-loop_NTPase"/>
</dbReference>
<evidence type="ECO:0000256" key="2">
    <source>
        <dbReference type="SAM" id="MobiDB-lite"/>
    </source>
</evidence>
<dbReference type="InterPro" id="IPR056884">
    <property type="entry name" value="NPHP3-like_N"/>
</dbReference>
<dbReference type="PANTHER" id="PTHR10039">
    <property type="entry name" value="AMELOGENIN"/>
    <property type="match status" value="1"/>
</dbReference>
<dbReference type="SUPFAM" id="SSF52540">
    <property type="entry name" value="P-loop containing nucleoside triphosphate hydrolases"/>
    <property type="match status" value="1"/>
</dbReference>
<feature type="domain" description="Nephrocystin 3-like N-terminal" evidence="4">
    <location>
        <begin position="289"/>
        <end position="458"/>
    </location>
</feature>
<dbReference type="Gene3D" id="3.40.50.300">
    <property type="entry name" value="P-loop containing nucleotide triphosphate hydrolases"/>
    <property type="match status" value="1"/>
</dbReference>
<dbReference type="STRING" id="268505.A0A2A9P9U6"/>
<protein>
    <recommendedName>
        <fullName evidence="7">NACHT domain-containing protein</fullName>
    </recommendedName>
</protein>
<gene>
    <name evidence="5" type="ORF">XA68_14769</name>
</gene>
<evidence type="ECO:0000256" key="1">
    <source>
        <dbReference type="ARBA" id="ARBA00022737"/>
    </source>
</evidence>
<dbReference type="EMBL" id="LAZP02000383">
    <property type="protein sequence ID" value="PFH57630.1"/>
    <property type="molecule type" value="Genomic_DNA"/>
</dbReference>
<evidence type="ECO:0008006" key="7">
    <source>
        <dbReference type="Google" id="ProtNLM"/>
    </source>
</evidence>
<keyword evidence="6" id="KW-1185">Reference proteome</keyword>
<dbReference type="InterPro" id="IPR056125">
    <property type="entry name" value="DUF7708"/>
</dbReference>
<evidence type="ECO:0000259" key="3">
    <source>
        <dbReference type="Pfam" id="PF24809"/>
    </source>
</evidence>
<accession>A0A2A9P9U6</accession>
<evidence type="ECO:0000313" key="6">
    <source>
        <dbReference type="Proteomes" id="UP000037136"/>
    </source>
</evidence>
<reference evidence="5 6" key="1">
    <citation type="journal article" date="2015" name="BMC Genomics">
        <title>Gene expression during zombie ant biting behavior reflects the complexity underlying fungal parasitic behavioral manipulation.</title>
        <authorList>
            <person name="de Bekker C."/>
            <person name="Ohm R.A."/>
            <person name="Loreto R.G."/>
            <person name="Sebastian A."/>
            <person name="Albert I."/>
            <person name="Merrow M."/>
            <person name="Brachmann A."/>
            <person name="Hughes D.P."/>
        </authorList>
    </citation>
    <scope>NUCLEOTIDE SEQUENCE [LARGE SCALE GENOMIC DNA]</scope>
    <source>
        <strain evidence="5 6">SC16a</strain>
    </source>
</reference>
<dbReference type="Pfam" id="PF24883">
    <property type="entry name" value="NPHP3_N"/>
    <property type="match status" value="1"/>
</dbReference>
<feature type="region of interest" description="Disordered" evidence="2">
    <location>
        <begin position="786"/>
        <end position="815"/>
    </location>
</feature>
<feature type="domain" description="DUF7708" evidence="3">
    <location>
        <begin position="65"/>
        <end position="165"/>
    </location>
</feature>
<proteinExistence type="predicted"/>
<dbReference type="Pfam" id="PF24809">
    <property type="entry name" value="DUF7708"/>
    <property type="match status" value="1"/>
</dbReference>